<dbReference type="PANTHER" id="PTHR32432:SF13">
    <property type="entry name" value="ETHANOLAMINE AMMONIA-LYASE REACTIVASE EUTA"/>
    <property type="match status" value="1"/>
</dbReference>
<dbReference type="InterPro" id="IPR043129">
    <property type="entry name" value="ATPase_NBD"/>
</dbReference>
<sequence>MIDGDKIREIVKNEFNLAGFSPADTDTGAVIITGESARKENAALVLEKLSDFAGDFVVSTAGPDLESIIAGKGSGAWQYSIENACTVANLDIGGGTTNIVLFDNGDVIAKGCLDIGGRQIKVDQDYVVRYVSDSAKKIADSLNIDIAADIKITKQNLSNICDSMADLLGQALGIFPKTPLFDAVVTSGSTQMKVSKPIKAISFSGGVADCIYKTVYDDIPYGDIGVFLGRSIKNSALFSNFRNIIPSETIRATVVGAGTYTTSVSGSTITYTNRVFPLKNVPVLFLDGRDEQRCFQGDVAFLLEKIKWFLTQNSVSKCVLAFRGASNPSYKSLITLAECLTKSLDASLKSDEPILIVVESDMAKALGQIIKRLIGDKRSIVVLDKIKVSNNDYIDFGKPLMDGFVIPVVVKTLIFG</sequence>
<evidence type="ECO:0008006" key="2">
    <source>
        <dbReference type="Google" id="ProtNLM"/>
    </source>
</evidence>
<dbReference type="PANTHER" id="PTHR32432">
    <property type="entry name" value="CELL DIVISION PROTEIN FTSA-RELATED"/>
    <property type="match status" value="1"/>
</dbReference>
<dbReference type="AlphaFoldDB" id="A0A645CKQ7"/>
<dbReference type="Pfam" id="PF06277">
    <property type="entry name" value="EutA"/>
    <property type="match status" value="1"/>
</dbReference>
<organism evidence="1">
    <name type="scientific">bioreactor metagenome</name>
    <dbReference type="NCBI Taxonomy" id="1076179"/>
    <lineage>
        <taxon>unclassified sequences</taxon>
        <taxon>metagenomes</taxon>
        <taxon>ecological metagenomes</taxon>
    </lineage>
</organism>
<evidence type="ECO:0000313" key="1">
    <source>
        <dbReference type="EMBL" id="MPM77525.1"/>
    </source>
</evidence>
<dbReference type="SUPFAM" id="SSF53067">
    <property type="entry name" value="Actin-like ATPase domain"/>
    <property type="match status" value="1"/>
</dbReference>
<dbReference type="EMBL" id="VSSQ01028002">
    <property type="protein sequence ID" value="MPM77525.1"/>
    <property type="molecule type" value="Genomic_DNA"/>
</dbReference>
<accession>A0A645CKQ7</accession>
<dbReference type="InterPro" id="IPR050696">
    <property type="entry name" value="FtsA/MreB"/>
</dbReference>
<gene>
    <name evidence="1" type="ORF">SDC9_124531</name>
</gene>
<name>A0A645CKQ7_9ZZZZ</name>
<reference evidence="1" key="1">
    <citation type="submission" date="2019-08" db="EMBL/GenBank/DDBJ databases">
        <authorList>
            <person name="Kucharzyk K."/>
            <person name="Murdoch R.W."/>
            <person name="Higgins S."/>
            <person name="Loffler F."/>
        </authorList>
    </citation>
    <scope>NUCLEOTIDE SEQUENCE</scope>
</reference>
<protein>
    <recommendedName>
        <fullName evidence="2">Reactivating factor for ethanolamine ammonia lyase</fullName>
    </recommendedName>
</protein>
<comment type="caution">
    <text evidence="1">The sequence shown here is derived from an EMBL/GenBank/DDBJ whole genome shotgun (WGS) entry which is preliminary data.</text>
</comment>
<dbReference type="Gene3D" id="3.30.420.40">
    <property type="match status" value="1"/>
</dbReference>
<dbReference type="InterPro" id="IPR009377">
    <property type="entry name" value="EutA"/>
</dbReference>
<proteinExistence type="predicted"/>